<dbReference type="InterPro" id="IPR013826">
    <property type="entry name" value="Topo_IA_cen_sub3"/>
</dbReference>
<dbReference type="GO" id="GO:0003677">
    <property type="term" value="F:DNA binding"/>
    <property type="evidence" value="ECO:0007669"/>
    <property type="project" value="UniProtKB-KW"/>
</dbReference>
<evidence type="ECO:0000259" key="12">
    <source>
        <dbReference type="PROSITE" id="PS50880"/>
    </source>
</evidence>
<dbReference type="InterPro" id="IPR000380">
    <property type="entry name" value="Topo_IA"/>
</dbReference>
<dbReference type="HAMAP" id="MF_00952">
    <property type="entry name" value="Topoisom_1_prok"/>
    <property type="match status" value="1"/>
</dbReference>
<evidence type="ECO:0000256" key="4">
    <source>
        <dbReference type="ARBA" id="ARBA00022771"/>
    </source>
</evidence>
<dbReference type="SUPFAM" id="SSF56712">
    <property type="entry name" value="Prokaryotic type I DNA topoisomerase"/>
    <property type="match status" value="1"/>
</dbReference>
<dbReference type="PRINTS" id="PR00417">
    <property type="entry name" value="PRTPISMRASEI"/>
</dbReference>
<comment type="caution">
    <text evidence="14">The sequence shown here is derived from an EMBL/GenBank/DDBJ whole genome shotgun (WGS) entry which is preliminary data.</text>
</comment>
<dbReference type="SMART" id="SM00493">
    <property type="entry name" value="TOPRIM"/>
    <property type="match status" value="1"/>
</dbReference>
<dbReference type="PROSITE" id="PS00396">
    <property type="entry name" value="TOPO_IA_1"/>
    <property type="match status" value="1"/>
</dbReference>
<feature type="domain" description="Toprim" evidence="12">
    <location>
        <begin position="4"/>
        <end position="113"/>
    </location>
</feature>
<comment type="catalytic activity">
    <reaction evidence="1 10">
        <text>ATP-independent breakage of single-stranded DNA, followed by passage and rejoining.</text>
        <dbReference type="EC" id="5.6.2.1"/>
    </reaction>
</comment>
<dbReference type="EC" id="5.6.2.1" evidence="10"/>
<reference evidence="14 15" key="1">
    <citation type="submission" date="2018-08" db="EMBL/GenBank/DDBJ databases">
        <title>Meiothermus luteus KCTC 52599 genome sequencing project.</title>
        <authorList>
            <person name="Da Costa M.S."/>
            <person name="Albuquerque L."/>
            <person name="Raposo P."/>
            <person name="Froufe H.J.C."/>
            <person name="Barroso C.S."/>
            <person name="Egas C."/>
        </authorList>
    </citation>
    <scope>NUCLEOTIDE SEQUENCE [LARGE SCALE GENOMIC DNA]</scope>
    <source>
        <strain evidence="14 15">KCTC 52599</strain>
    </source>
</reference>
<evidence type="ECO:0000256" key="7">
    <source>
        <dbReference type="ARBA" id="ARBA00023029"/>
    </source>
</evidence>
<dbReference type="SMART" id="SM00437">
    <property type="entry name" value="TOP1Ac"/>
    <property type="match status" value="1"/>
</dbReference>
<dbReference type="EMBL" id="QWKZ01000071">
    <property type="protein sequence ID" value="RIH83878.1"/>
    <property type="molecule type" value="Genomic_DNA"/>
</dbReference>
<feature type="site" description="Interaction with DNA" evidence="10">
    <location>
        <position position="502"/>
    </location>
</feature>
<keyword evidence="5" id="KW-0862">Zinc</keyword>
<feature type="site" description="Interaction with DNA" evidence="10">
    <location>
        <position position="139"/>
    </location>
</feature>
<dbReference type="GO" id="GO:0008270">
    <property type="term" value="F:zinc ion binding"/>
    <property type="evidence" value="ECO:0007669"/>
    <property type="project" value="UniProtKB-KW"/>
</dbReference>
<dbReference type="GO" id="GO:0003917">
    <property type="term" value="F:DNA topoisomerase type I (single strand cut, ATP-independent) activity"/>
    <property type="evidence" value="ECO:0007669"/>
    <property type="project" value="UniProtKB-UniRule"/>
</dbReference>
<dbReference type="InterPro" id="IPR023406">
    <property type="entry name" value="Topo_IA_AS"/>
</dbReference>
<evidence type="ECO:0000313" key="15">
    <source>
        <dbReference type="Proteomes" id="UP000265800"/>
    </source>
</evidence>
<keyword evidence="15" id="KW-1185">Reference proteome</keyword>
<proteinExistence type="inferred from homology"/>
<dbReference type="PROSITE" id="PS52039">
    <property type="entry name" value="TOPO_IA_2"/>
    <property type="match status" value="1"/>
</dbReference>
<dbReference type="PROSITE" id="PS50880">
    <property type="entry name" value="TOPRIM"/>
    <property type="match status" value="1"/>
</dbReference>
<dbReference type="Proteomes" id="UP000265800">
    <property type="component" value="Unassembled WGS sequence"/>
</dbReference>
<dbReference type="NCBIfam" id="TIGR01051">
    <property type="entry name" value="topA_bact"/>
    <property type="match status" value="1"/>
</dbReference>
<evidence type="ECO:0000256" key="6">
    <source>
        <dbReference type="ARBA" id="ARBA00022842"/>
    </source>
</evidence>
<dbReference type="SUPFAM" id="SSF57783">
    <property type="entry name" value="Zinc beta-ribbon"/>
    <property type="match status" value="1"/>
</dbReference>
<dbReference type="InterPro" id="IPR034149">
    <property type="entry name" value="TOPRIM_TopoI"/>
</dbReference>
<evidence type="ECO:0000256" key="10">
    <source>
        <dbReference type="HAMAP-Rule" id="MF_00952"/>
    </source>
</evidence>
<dbReference type="Pfam" id="PF01396">
    <property type="entry name" value="Zn_ribbon_Top1"/>
    <property type="match status" value="3"/>
</dbReference>
<dbReference type="Gene3D" id="1.10.290.10">
    <property type="entry name" value="Topoisomerase I, domain 4"/>
    <property type="match status" value="1"/>
</dbReference>
<evidence type="ECO:0000259" key="13">
    <source>
        <dbReference type="PROSITE" id="PS52039"/>
    </source>
</evidence>
<accession>A0A399EIT8</accession>
<dbReference type="InterPro" id="IPR023405">
    <property type="entry name" value="Topo_IA_core_domain"/>
</dbReference>
<dbReference type="RefSeq" id="WP_119360611.1">
    <property type="nucleotide sequence ID" value="NZ_QWKZ01000071.1"/>
</dbReference>
<comment type="caution">
    <text evidence="10">Lacks conserved residue(s) required for the propagation of feature annotation.</text>
</comment>
<evidence type="ECO:0000256" key="1">
    <source>
        <dbReference type="ARBA" id="ARBA00000213"/>
    </source>
</evidence>
<dbReference type="GO" id="GO:0005694">
    <property type="term" value="C:chromosome"/>
    <property type="evidence" value="ECO:0007669"/>
    <property type="project" value="InterPro"/>
</dbReference>
<feature type="region of interest" description="Disordered" evidence="11">
    <location>
        <begin position="251"/>
        <end position="271"/>
    </location>
</feature>
<comment type="function">
    <text evidence="10">Releases the supercoiling and torsional tension of DNA, which is introduced during the DNA replication and transcription, by transiently cleaving and rejoining one strand of the DNA duplex. Introduces a single-strand break via transesterification at a target site in duplex DNA. The scissile phosphodiester is attacked by the catalytic tyrosine of the enzyme, resulting in the formation of a DNA-(5'-phosphotyrosyl)-enzyme intermediate and the expulsion of a 3'-OH DNA strand. The free DNA strand then undergoes passage around the unbroken strand, thus removing DNA supercoils. Finally, in the religation step, the DNA 3'-OH attacks the covalent intermediate to expel the active-site tyrosine and restore the DNA phosphodiester backbone.</text>
</comment>
<evidence type="ECO:0000256" key="3">
    <source>
        <dbReference type="ARBA" id="ARBA00022723"/>
    </source>
</evidence>
<dbReference type="CDD" id="cd03363">
    <property type="entry name" value="TOPRIM_TopoIA_TopoI"/>
    <property type="match status" value="1"/>
</dbReference>
<sequence length="829" mass="93431">MPDPTLVVVESPAKAKSIQKMLGPGYEVRASKGHVADLPERELGVDVEADFAPHYEVKKDKQPVVQELRRAARGRRVLIATDPDREGEAIGWHVARLLDLNPQDPVRVEFHEITPRVVQAAVQRPRPIDQNLVGAQQARRVLDRLVGYQLSPVLSMEFRRRALSAGRVQSVALRLLVEREEEIERFQPQEYWTVEGRFESEGQRFSAELYSVQGNRVQGGGRFLITSQAQAQAIVQQAKAVAGYQIGEIERRERRRNPPPPFTTSTLQQAASTRLGWTASRTMRVAQRLYEGVELPEGPVGLITYMRTDSTRVSQEALAEVRRFIPQRFGPSYLPEKPNQFASKKAASTQDAHEAIRPTAVERTPEAVRKHLTDEEYRLYQLIWQRFVASQMTPAVYDQTTASVVGGAFVFRAVGSVLKFDGFLRVYGQEEAEEASDRSPEEKRLPPLRERAPATLEELVPEQHFTEPPPRYTDASLVKTLEEMGIGRPSTYAPTIETLERRSYVERQGKTLKPTPLGREVTHYLIRMFPDVVAYDFTAQLEARLDEIEEGKAHWPKVVREFYEPFLEDFQKVPKKLCPECGRPLELKVSRFGQFLGCTGYPECRYTERLEPKKAPEPLGEPCPQCGQGQLVRRFGRYGSFISCDRYPACTYTRDEAPSTGLECPKCRAGEVVQKTSKRGKPYYRCSNPVCDFLVFDPPLAEKCSLCGWNELDKGKGRACSNPACERYGGPRTQPKGKPQRGKKAPEKGKGKPSKTSWAELEAFLPLAGLSPEQAEVARLTQGQQKAVPQAASALGKTEAETLRLFRQAMFKLRMEYGKARKAKEPVGT</sequence>
<feature type="region of interest" description="Disordered" evidence="11">
    <location>
        <begin position="728"/>
        <end position="756"/>
    </location>
</feature>
<keyword evidence="4" id="KW-0863">Zinc-finger</keyword>
<evidence type="ECO:0000256" key="11">
    <source>
        <dbReference type="SAM" id="MobiDB-lite"/>
    </source>
</evidence>
<dbReference type="PANTHER" id="PTHR42785">
    <property type="entry name" value="DNA TOPOISOMERASE, TYPE IA, CORE"/>
    <property type="match status" value="1"/>
</dbReference>
<dbReference type="InterPro" id="IPR028612">
    <property type="entry name" value="Topoisom_1_IA"/>
</dbReference>
<feature type="site" description="Interaction with DNA" evidence="10">
    <location>
        <position position="148"/>
    </location>
</feature>
<dbReference type="InterPro" id="IPR013824">
    <property type="entry name" value="Topo_IA_cen_sub1"/>
</dbReference>
<evidence type="ECO:0000256" key="9">
    <source>
        <dbReference type="ARBA" id="ARBA00023235"/>
    </source>
</evidence>
<comment type="subunit">
    <text evidence="10">Monomer.</text>
</comment>
<dbReference type="Gene3D" id="2.70.20.10">
    <property type="entry name" value="Topoisomerase I, domain 3"/>
    <property type="match status" value="1"/>
</dbReference>
<comment type="similarity">
    <text evidence="2 10">Belongs to the type IA topoisomerase family.</text>
</comment>
<dbReference type="InterPro" id="IPR003601">
    <property type="entry name" value="Topo_IA_2"/>
</dbReference>
<dbReference type="Pfam" id="PF01131">
    <property type="entry name" value="Topoisom_bac"/>
    <property type="match status" value="1"/>
</dbReference>
<feature type="site" description="Interaction with DNA" evidence="10">
    <location>
        <position position="34"/>
    </location>
</feature>
<dbReference type="OrthoDB" id="9804262at2"/>
<dbReference type="InterPro" id="IPR013497">
    <property type="entry name" value="Topo_IA_cen"/>
</dbReference>
<evidence type="ECO:0000313" key="14">
    <source>
        <dbReference type="EMBL" id="RIH83878.1"/>
    </source>
</evidence>
<dbReference type="GO" id="GO:0006265">
    <property type="term" value="P:DNA topological change"/>
    <property type="evidence" value="ECO:0007669"/>
    <property type="project" value="UniProtKB-UniRule"/>
</dbReference>
<protein>
    <recommendedName>
        <fullName evidence="10">DNA topoisomerase 1</fullName>
        <ecNumber evidence="10">5.6.2.1</ecNumber>
    </recommendedName>
    <alternativeName>
        <fullName evidence="10">DNA topoisomerase I</fullName>
    </alternativeName>
</protein>
<feature type="active site" description="O-(5'-phospho-DNA)-tyrosine intermediate" evidence="10">
    <location>
        <position position="305"/>
    </location>
</feature>
<dbReference type="CDD" id="cd00186">
    <property type="entry name" value="TOP1Ac"/>
    <property type="match status" value="1"/>
</dbReference>
<keyword evidence="6" id="KW-0460">Magnesium</keyword>
<dbReference type="SMART" id="SM00436">
    <property type="entry name" value="TOP1Bc"/>
    <property type="match status" value="1"/>
</dbReference>
<dbReference type="PANTHER" id="PTHR42785:SF1">
    <property type="entry name" value="DNA TOPOISOMERASE"/>
    <property type="match status" value="1"/>
</dbReference>
<evidence type="ECO:0000256" key="2">
    <source>
        <dbReference type="ARBA" id="ARBA00009446"/>
    </source>
</evidence>
<feature type="site" description="Interaction with DNA" evidence="10">
    <location>
        <position position="307"/>
    </location>
</feature>
<keyword evidence="8 10" id="KW-0238">DNA-binding</keyword>
<dbReference type="Gene3D" id="3.30.65.10">
    <property type="entry name" value="Bacterial Topoisomerase I, domain 1"/>
    <property type="match status" value="2"/>
</dbReference>
<name>A0A399EIT8_9DEIN</name>
<keyword evidence="9 10" id="KW-0413">Isomerase</keyword>
<dbReference type="InterPro" id="IPR013498">
    <property type="entry name" value="Topo_IA_Znf"/>
</dbReference>
<dbReference type="InterPro" id="IPR003602">
    <property type="entry name" value="Topo_IA_DNA-bd_dom"/>
</dbReference>
<feature type="site" description="Interaction with DNA" evidence="10">
    <location>
        <position position="143"/>
    </location>
</feature>
<feature type="region of interest" description="Interaction with DNA" evidence="10">
    <location>
        <begin position="164"/>
        <end position="169"/>
    </location>
</feature>
<dbReference type="AlphaFoldDB" id="A0A399EIT8"/>
<dbReference type="Gene3D" id="1.10.460.10">
    <property type="entry name" value="Topoisomerase I, domain 2"/>
    <property type="match status" value="1"/>
</dbReference>
<organism evidence="14 15">
    <name type="scientific">Meiothermus luteus</name>
    <dbReference type="NCBI Taxonomy" id="2026184"/>
    <lineage>
        <taxon>Bacteria</taxon>
        <taxon>Thermotogati</taxon>
        <taxon>Deinococcota</taxon>
        <taxon>Deinococci</taxon>
        <taxon>Thermales</taxon>
        <taxon>Thermaceae</taxon>
        <taxon>Meiothermus</taxon>
    </lineage>
</organism>
<dbReference type="InterPro" id="IPR006171">
    <property type="entry name" value="TOPRIM_dom"/>
</dbReference>
<dbReference type="Pfam" id="PF01751">
    <property type="entry name" value="Toprim"/>
    <property type="match status" value="1"/>
</dbReference>
<evidence type="ECO:0000256" key="5">
    <source>
        <dbReference type="ARBA" id="ARBA00022833"/>
    </source>
</evidence>
<keyword evidence="7 10" id="KW-0799">Topoisomerase</keyword>
<dbReference type="Gene3D" id="3.40.50.140">
    <property type="match status" value="1"/>
</dbReference>
<feature type="site" description="Interaction with DNA" evidence="10">
    <location>
        <position position="140"/>
    </location>
</feature>
<dbReference type="InterPro" id="IPR005733">
    <property type="entry name" value="TopoI_bac-type"/>
</dbReference>
<feature type="domain" description="Topo IA-type catalytic" evidence="13">
    <location>
        <begin position="129"/>
        <end position="570"/>
    </location>
</feature>
<evidence type="ECO:0000256" key="8">
    <source>
        <dbReference type="ARBA" id="ARBA00023125"/>
    </source>
</evidence>
<keyword evidence="3" id="KW-0479">Metal-binding</keyword>
<dbReference type="InterPro" id="IPR013825">
    <property type="entry name" value="Topo_IA_cen_sub2"/>
</dbReference>
<gene>
    <name evidence="10 14" type="primary">topA</name>
    <name evidence="14" type="ORF">Mlute_02054</name>
</gene>